<gene>
    <name evidence="1" type="ORF">KTH90_19895</name>
</gene>
<dbReference type="EMBL" id="JAHQCX010000018">
    <property type="protein sequence ID" value="MBU9728269.1"/>
    <property type="molecule type" value="Genomic_DNA"/>
</dbReference>
<keyword evidence="2" id="KW-1185">Reference proteome</keyword>
<protein>
    <submittedName>
        <fullName evidence="1">Uncharacterized protein</fullName>
    </submittedName>
</protein>
<dbReference type="RefSeq" id="WP_238727327.1">
    <property type="nucleotide sequence ID" value="NZ_JAHQCX010000018.1"/>
</dbReference>
<organism evidence="1 2">
    <name type="scientific">Diplocloster modestus</name>
    <dbReference type="NCBI Taxonomy" id="2850322"/>
    <lineage>
        <taxon>Bacteria</taxon>
        <taxon>Bacillati</taxon>
        <taxon>Bacillota</taxon>
        <taxon>Clostridia</taxon>
        <taxon>Lachnospirales</taxon>
        <taxon>Lachnospiraceae</taxon>
        <taxon>Diplocloster</taxon>
    </lineage>
</organism>
<evidence type="ECO:0000313" key="2">
    <source>
        <dbReference type="Proteomes" id="UP001314681"/>
    </source>
</evidence>
<sequence length="192" mass="21613">MDKGTNKKVAMGSGHLYFREFEDAVKAMTVAEMITAVCIEENRMGYIKNGAKVEYKPTFTTEKDDLGYRVKEVLTEEEAKFTTGLFTWNGNTLKTLTPTARVSEEGKYRIVKIGGVNNDDQKNYVIIFHHEDKEEGDCWLIIVGRNTAGFTLTYAKDSATVIDAEFSCKPQDEEGTLIKFVEEIDISVTPEV</sequence>
<reference evidence="1 2" key="1">
    <citation type="submission" date="2021-06" db="EMBL/GenBank/DDBJ databases">
        <title>Description of novel taxa of the family Lachnospiraceae.</title>
        <authorList>
            <person name="Chaplin A.V."/>
            <person name="Sokolova S.R."/>
            <person name="Pikina A.P."/>
            <person name="Korzhanova M."/>
            <person name="Belova V."/>
            <person name="Korostin D."/>
            <person name="Efimov B.A."/>
        </authorList>
    </citation>
    <scope>NUCLEOTIDE SEQUENCE [LARGE SCALE GENOMIC DNA]</scope>
    <source>
        <strain evidence="1 2">ASD4241</strain>
    </source>
</reference>
<comment type="caution">
    <text evidence="1">The sequence shown here is derived from an EMBL/GenBank/DDBJ whole genome shotgun (WGS) entry which is preliminary data.</text>
</comment>
<proteinExistence type="predicted"/>
<dbReference type="Proteomes" id="UP001314681">
    <property type="component" value="Unassembled WGS sequence"/>
</dbReference>
<evidence type="ECO:0000313" key="1">
    <source>
        <dbReference type="EMBL" id="MBU9728269.1"/>
    </source>
</evidence>
<accession>A0ABS6KCM4</accession>
<name>A0ABS6KCM4_9FIRM</name>